<dbReference type="InterPro" id="IPR027417">
    <property type="entry name" value="P-loop_NTPase"/>
</dbReference>
<dbReference type="SUPFAM" id="SSF81923">
    <property type="entry name" value="Double Clp-N motif"/>
    <property type="match status" value="1"/>
</dbReference>
<dbReference type="InterPro" id="IPR041546">
    <property type="entry name" value="ClpA/ClpB_AAA_lid"/>
</dbReference>
<feature type="compositionally biased region" description="Basic and acidic residues" evidence="8">
    <location>
        <begin position="186"/>
        <end position="206"/>
    </location>
</feature>
<feature type="domain" description="UVR" evidence="9">
    <location>
        <begin position="466"/>
        <end position="501"/>
    </location>
</feature>
<dbReference type="SUPFAM" id="SSF52540">
    <property type="entry name" value="P-loop containing nucleoside triphosphate hydrolases"/>
    <property type="match status" value="2"/>
</dbReference>
<evidence type="ECO:0000259" key="10">
    <source>
        <dbReference type="PROSITE" id="PS51903"/>
    </source>
</evidence>
<proteinExistence type="inferred from homology"/>
<evidence type="ECO:0000256" key="4">
    <source>
        <dbReference type="ARBA" id="ARBA00023186"/>
    </source>
</evidence>
<dbReference type="InterPro" id="IPR050130">
    <property type="entry name" value="ClpA_ClpB"/>
</dbReference>
<dbReference type="Gene3D" id="1.10.1780.10">
    <property type="entry name" value="Clp, N-terminal domain"/>
    <property type="match status" value="1"/>
</dbReference>
<dbReference type="STRING" id="626522.GCWU000325_02779"/>
<dbReference type="InterPro" id="IPR018368">
    <property type="entry name" value="ClpA/B_CS1"/>
</dbReference>
<dbReference type="SMART" id="SM00382">
    <property type="entry name" value="AAA"/>
    <property type="match status" value="2"/>
</dbReference>
<keyword evidence="3 6" id="KW-0067">ATP-binding</keyword>
<dbReference type="GO" id="GO:0005524">
    <property type="term" value="F:ATP binding"/>
    <property type="evidence" value="ECO:0007669"/>
    <property type="project" value="UniProtKB-KW"/>
</dbReference>
<keyword evidence="1 5" id="KW-0677">Repeat</keyword>
<gene>
    <name evidence="11" type="ORF">GCWU000325_02779</name>
</gene>
<dbReference type="Gene3D" id="3.40.50.300">
    <property type="entry name" value="P-loop containing nucleotide triphosphate hydrolases"/>
    <property type="match status" value="2"/>
</dbReference>
<dbReference type="Pfam" id="PF02861">
    <property type="entry name" value="Clp_N"/>
    <property type="match status" value="1"/>
</dbReference>
<keyword evidence="2 6" id="KW-0547">Nucleotide-binding</keyword>
<dbReference type="SMART" id="SM01086">
    <property type="entry name" value="ClpB_D2-small"/>
    <property type="match status" value="1"/>
</dbReference>
<dbReference type="HOGENOM" id="CLU_005070_4_1_10"/>
<reference evidence="11" key="1">
    <citation type="submission" date="2009-09" db="EMBL/GenBank/DDBJ databases">
        <authorList>
            <person name="Weinstock G."/>
            <person name="Sodergren E."/>
            <person name="Clifton S."/>
            <person name="Fulton L."/>
            <person name="Fulton B."/>
            <person name="Courtney L."/>
            <person name="Fronick C."/>
            <person name="Harrison M."/>
            <person name="Strong C."/>
            <person name="Farmer C."/>
            <person name="Delahaunty K."/>
            <person name="Markovic C."/>
            <person name="Hall O."/>
            <person name="Minx P."/>
            <person name="Tomlinson C."/>
            <person name="Mitreva M."/>
            <person name="Nelson J."/>
            <person name="Hou S."/>
            <person name="Wollam A."/>
            <person name="Pepin K.H."/>
            <person name="Johnson M."/>
            <person name="Bhonagiri V."/>
            <person name="Nash W.E."/>
            <person name="Warren W."/>
            <person name="Chinwalla A."/>
            <person name="Mardis E.R."/>
            <person name="Wilson R.K."/>
        </authorList>
    </citation>
    <scope>NUCLEOTIDE SEQUENCE [LARGE SCALE GENOMIC DNA]</scope>
    <source>
        <strain evidence="11">ATCC 51259</strain>
    </source>
</reference>
<dbReference type="EMBL" id="ACIJ02000030">
    <property type="protein sequence ID" value="EEX70325.1"/>
    <property type="molecule type" value="Genomic_DNA"/>
</dbReference>
<dbReference type="InterPro" id="IPR001270">
    <property type="entry name" value="ClpA/B"/>
</dbReference>
<evidence type="ECO:0000256" key="2">
    <source>
        <dbReference type="ARBA" id="ARBA00022741"/>
    </source>
</evidence>
<dbReference type="InterPro" id="IPR004176">
    <property type="entry name" value="Clp_R_N"/>
</dbReference>
<feature type="coiled-coil region" evidence="7">
    <location>
        <begin position="462"/>
        <end position="508"/>
    </location>
</feature>
<dbReference type="PANTHER" id="PTHR11638">
    <property type="entry name" value="ATP-DEPENDENT CLP PROTEASE"/>
    <property type="match status" value="1"/>
</dbReference>
<dbReference type="FunFam" id="3.40.50.300:FF:000010">
    <property type="entry name" value="Chaperone clpB 1, putative"/>
    <property type="match status" value="1"/>
</dbReference>
<dbReference type="InterPro" id="IPR028299">
    <property type="entry name" value="ClpA/B_CS2"/>
</dbReference>
<dbReference type="InterPro" id="IPR036628">
    <property type="entry name" value="Clp_N_dom_sf"/>
</dbReference>
<dbReference type="AlphaFoldDB" id="C9LKK9"/>
<dbReference type="GO" id="GO:0016887">
    <property type="term" value="F:ATP hydrolysis activity"/>
    <property type="evidence" value="ECO:0007669"/>
    <property type="project" value="InterPro"/>
</dbReference>
<feature type="region of interest" description="Disordered" evidence="8">
    <location>
        <begin position="177"/>
        <end position="212"/>
    </location>
</feature>
<evidence type="ECO:0000313" key="11">
    <source>
        <dbReference type="EMBL" id="EEX70325.1"/>
    </source>
</evidence>
<dbReference type="eggNOG" id="COG0542">
    <property type="taxonomic scope" value="Bacteria"/>
</dbReference>
<dbReference type="InterPro" id="IPR003959">
    <property type="entry name" value="ATPase_AAA_core"/>
</dbReference>
<keyword evidence="4 6" id="KW-0143">Chaperone</keyword>
<dbReference type="PROSITE" id="PS00870">
    <property type="entry name" value="CLPAB_1"/>
    <property type="match status" value="1"/>
</dbReference>
<feature type="domain" description="Clp R" evidence="10">
    <location>
        <begin position="25"/>
        <end position="174"/>
    </location>
</feature>
<evidence type="ECO:0000256" key="7">
    <source>
        <dbReference type="SAM" id="Coils"/>
    </source>
</evidence>
<keyword evidence="12" id="KW-1185">Reference proteome</keyword>
<dbReference type="Gene3D" id="1.10.8.60">
    <property type="match status" value="2"/>
</dbReference>
<dbReference type="PROSITE" id="PS50151">
    <property type="entry name" value="UVR"/>
    <property type="match status" value="1"/>
</dbReference>
<dbReference type="PROSITE" id="PS51903">
    <property type="entry name" value="CLP_R"/>
    <property type="match status" value="1"/>
</dbReference>
<dbReference type="InterPro" id="IPR003593">
    <property type="entry name" value="AAA+_ATPase"/>
</dbReference>
<evidence type="ECO:0000313" key="12">
    <source>
        <dbReference type="Proteomes" id="UP000003460"/>
    </source>
</evidence>
<dbReference type="InterPro" id="IPR019489">
    <property type="entry name" value="Clp_ATPase_C"/>
</dbReference>
<sequence>MCLFALGFTRVKCYLCNVKYEEEFMTYELSAALTNILTYSKTEAIRFKQPIVDELCLFLGLLHNGNSRIADLLRSTGVSIEALRDAIEHQFTVSVETLDAVSDNIILNETCRRILRLSVLEARRAGSKMADEDHLLLAILRDKDNKCLPILHQNNITYSGIASLLNPTSEVSAGFGVADEAPEGFPDEKPQGDYKHSETKTRDKQTSDTPVIDNFGTDLTKLAADEALDPVIGRENEIQRIAQILSRRKKNNPILIGEPGVGKSAVVEGLANLIISGKVPRILQHRRIVSLDMASIVAGTQYRGQFEDRLQRLIKELRAHSEIILFIDEIHTIIGAGSAPGSLDAANILKPALARGEIQCIGATTTDEYRKTIEKDGALERRFQKIQLAPTTPEQTLEILRNLKKRYEEHHNVAYTDDALHACVNLTTRYISGRALPDKAIDALDEAGSRVHISGVKVPENIEKLEKCIADLKRHKTEAAKAQNYELAANLRDEVAQLTDKLEHANKDWIDSLKEDRPTVTAEDISTIVSMMSGIPVQRMAQDESIRLKGMKAALQAKVISQDEAISHLVRAITRNRLGLKGTDRPIGTFLFVGPTGVGKTYLVKCLAEWMFGSKEDLIRIDMSEYGEKYSTSRLVGAPPGYVGYDEGGQLTEKVRRHPYSVILLDEIEKAHPDVFNTLLQVMDEGRLTDGNGTTVDFRNTIIIMTSNSGTRQLKDFGRGIGFKEAATDDADGKMVEQIIRKALQKQFSPEFLNRLDDIITFHPLTEADAGKIADLEIGALKERLEKMQLSLELTTAAKDYVVKKGFNVQYGARSLKRSIQANIEDAICDLIMNETQDKTEQPQTIRFDVVDEKLVAQFTSPTSMP</sequence>
<dbReference type="PANTHER" id="PTHR11638:SF18">
    <property type="entry name" value="HEAT SHOCK PROTEIN 104"/>
    <property type="match status" value="1"/>
</dbReference>
<evidence type="ECO:0000256" key="1">
    <source>
        <dbReference type="ARBA" id="ARBA00022737"/>
    </source>
</evidence>
<dbReference type="Pfam" id="PF10431">
    <property type="entry name" value="ClpB_D2-small"/>
    <property type="match status" value="1"/>
</dbReference>
<dbReference type="GO" id="GO:0005737">
    <property type="term" value="C:cytoplasm"/>
    <property type="evidence" value="ECO:0007669"/>
    <property type="project" value="TreeGrafter"/>
</dbReference>
<dbReference type="Pfam" id="PF07724">
    <property type="entry name" value="AAA_2"/>
    <property type="match status" value="1"/>
</dbReference>
<evidence type="ECO:0000256" key="8">
    <source>
        <dbReference type="SAM" id="MobiDB-lite"/>
    </source>
</evidence>
<dbReference type="Proteomes" id="UP000003460">
    <property type="component" value="Unassembled WGS sequence"/>
</dbReference>
<comment type="caution">
    <text evidence="11">The sequence shown here is derived from an EMBL/GenBank/DDBJ whole genome shotgun (WGS) entry which is preliminary data.</text>
</comment>
<organism evidence="11 12">
    <name type="scientific">Alloprevotella tannerae ATCC 51259</name>
    <dbReference type="NCBI Taxonomy" id="626522"/>
    <lineage>
        <taxon>Bacteria</taxon>
        <taxon>Pseudomonadati</taxon>
        <taxon>Bacteroidota</taxon>
        <taxon>Bacteroidia</taxon>
        <taxon>Bacteroidales</taxon>
        <taxon>Prevotellaceae</taxon>
        <taxon>Alloprevotella</taxon>
    </lineage>
</organism>
<keyword evidence="7" id="KW-0175">Coiled coil</keyword>
<evidence type="ECO:0000259" key="9">
    <source>
        <dbReference type="PROSITE" id="PS50151"/>
    </source>
</evidence>
<dbReference type="Gene3D" id="4.10.860.10">
    <property type="entry name" value="UVR domain"/>
    <property type="match status" value="1"/>
</dbReference>
<evidence type="ECO:0000256" key="3">
    <source>
        <dbReference type="ARBA" id="ARBA00022840"/>
    </source>
</evidence>
<comment type="similarity">
    <text evidence="6">Belongs to the ClpA/ClpB family.</text>
</comment>
<dbReference type="FunFam" id="3.40.50.300:FF:000025">
    <property type="entry name" value="ATP-dependent Clp protease subunit"/>
    <property type="match status" value="1"/>
</dbReference>
<evidence type="ECO:0000256" key="6">
    <source>
        <dbReference type="RuleBase" id="RU004432"/>
    </source>
</evidence>
<dbReference type="CDD" id="cd19499">
    <property type="entry name" value="RecA-like_ClpB_Hsp104-like"/>
    <property type="match status" value="1"/>
</dbReference>
<dbReference type="Pfam" id="PF17871">
    <property type="entry name" value="AAA_lid_9"/>
    <property type="match status" value="1"/>
</dbReference>
<dbReference type="CDD" id="cd00009">
    <property type="entry name" value="AAA"/>
    <property type="match status" value="1"/>
</dbReference>
<dbReference type="PROSITE" id="PS00871">
    <property type="entry name" value="CLPAB_2"/>
    <property type="match status" value="1"/>
</dbReference>
<evidence type="ECO:0000256" key="5">
    <source>
        <dbReference type="PROSITE-ProRule" id="PRU01251"/>
    </source>
</evidence>
<dbReference type="Pfam" id="PF00004">
    <property type="entry name" value="AAA"/>
    <property type="match status" value="1"/>
</dbReference>
<dbReference type="GO" id="GO:0034605">
    <property type="term" value="P:cellular response to heat"/>
    <property type="evidence" value="ECO:0007669"/>
    <property type="project" value="TreeGrafter"/>
</dbReference>
<protein>
    <submittedName>
        <fullName evidence="11">ATPase family associated with various cellular activities (AAA)</fullName>
    </submittedName>
</protein>
<accession>C9LKK9</accession>
<dbReference type="InterPro" id="IPR001943">
    <property type="entry name" value="UVR_dom"/>
</dbReference>
<name>C9LKK9_9BACT</name>
<dbReference type="PRINTS" id="PR00300">
    <property type="entry name" value="CLPPROTEASEA"/>
</dbReference>